<evidence type="ECO:0000256" key="5">
    <source>
        <dbReference type="ARBA" id="ARBA00022691"/>
    </source>
</evidence>
<dbReference type="Proteomes" id="UP000694892">
    <property type="component" value="Chromosome 8S"/>
</dbReference>
<evidence type="ECO:0000256" key="2">
    <source>
        <dbReference type="ARBA" id="ARBA00012796"/>
    </source>
</evidence>
<dbReference type="Pfam" id="PF08704">
    <property type="entry name" value="GCD14"/>
    <property type="match status" value="1"/>
</dbReference>
<keyword evidence="7" id="KW-0539">Nucleus</keyword>
<keyword evidence="3" id="KW-0489">Methyltransferase</keyword>
<reference evidence="11" key="1">
    <citation type="journal article" date="2016" name="Nature">
        <title>Genome evolution in the allotetraploid frog Xenopus laevis.</title>
        <authorList>
            <person name="Session A.M."/>
            <person name="Uno Y."/>
            <person name="Kwon T."/>
            <person name="Chapman J.A."/>
            <person name="Toyoda A."/>
            <person name="Takahashi S."/>
            <person name="Fukui A."/>
            <person name="Hikosaka A."/>
            <person name="Suzuki A."/>
            <person name="Kondo M."/>
            <person name="van Heeringen S.J."/>
            <person name="Quigley I."/>
            <person name="Heinz S."/>
            <person name="Ogino H."/>
            <person name="Ochi H."/>
            <person name="Hellsten U."/>
            <person name="Lyons J.B."/>
            <person name="Simakov O."/>
            <person name="Putnam N."/>
            <person name="Stites J."/>
            <person name="Kuroki Y."/>
            <person name="Tanaka T."/>
            <person name="Michiue T."/>
            <person name="Watanabe M."/>
            <person name="Bogdanovic O."/>
            <person name="Lister R."/>
            <person name="Georgiou G."/>
            <person name="Paranjpe S.S."/>
            <person name="van Kruijsbergen I."/>
            <person name="Shu S."/>
            <person name="Carlson J."/>
            <person name="Kinoshita T."/>
            <person name="Ohta Y."/>
            <person name="Mawaribuchi S."/>
            <person name="Jenkins J."/>
            <person name="Grimwood J."/>
            <person name="Schmutz J."/>
            <person name="Mitros T."/>
            <person name="Mozaffari S.V."/>
            <person name="Suzuki Y."/>
            <person name="Haramoto Y."/>
            <person name="Yamamoto T.S."/>
            <person name="Takagi C."/>
            <person name="Heald R."/>
            <person name="Miller K."/>
            <person name="Haudenschild C."/>
            <person name="Kitzman J."/>
            <person name="Nakayama T."/>
            <person name="Izutsu Y."/>
            <person name="Robert J."/>
            <person name="Fortriede J."/>
            <person name="Burns K."/>
            <person name="Lotay V."/>
            <person name="Karimi K."/>
            <person name="Yasuoka Y."/>
            <person name="Dichmann D.S."/>
            <person name="Flajnik M.F."/>
            <person name="Houston D.W."/>
            <person name="Shendure J."/>
            <person name="DuPasquier L."/>
            <person name="Vize P.D."/>
            <person name="Zorn A.M."/>
            <person name="Ito M."/>
            <person name="Marcotte E.M."/>
            <person name="Wallingford J.B."/>
            <person name="Ito Y."/>
            <person name="Asashima M."/>
            <person name="Ueno N."/>
            <person name="Matsuda Y."/>
            <person name="Veenstra G.J."/>
            <person name="Fujiyama A."/>
            <person name="Harland R.M."/>
            <person name="Taira M."/>
            <person name="Rokhsar D.S."/>
        </authorList>
    </citation>
    <scope>NUCLEOTIDE SEQUENCE [LARGE SCALE GENOMIC DNA]</scope>
    <source>
        <strain evidence="11">J</strain>
    </source>
</reference>
<evidence type="ECO:0000259" key="9">
    <source>
        <dbReference type="Pfam" id="PF08704"/>
    </source>
</evidence>
<dbReference type="Gene3D" id="3.40.50.150">
    <property type="entry name" value="Vaccinia Virus protein VP39"/>
    <property type="match status" value="1"/>
</dbReference>
<dbReference type="GO" id="GO:0005634">
    <property type="term" value="C:nucleus"/>
    <property type="evidence" value="ECO:0007669"/>
    <property type="project" value="UniProtKB-SubCell"/>
</dbReference>
<keyword evidence="5" id="KW-0949">S-adenosyl-L-methionine</keyword>
<gene>
    <name evidence="10" type="ORF">XELAEV_18041171mg</name>
</gene>
<evidence type="ECO:0000256" key="7">
    <source>
        <dbReference type="ARBA" id="ARBA00023242"/>
    </source>
</evidence>
<evidence type="ECO:0000313" key="10">
    <source>
        <dbReference type="EMBL" id="OCT64933.1"/>
    </source>
</evidence>
<dbReference type="InterPro" id="IPR014816">
    <property type="entry name" value="tRNA_MeTrfase_Gcd14"/>
</dbReference>
<proteinExistence type="predicted"/>
<organism evidence="10 11">
    <name type="scientific">Xenopus laevis</name>
    <name type="common">African clawed frog</name>
    <dbReference type="NCBI Taxonomy" id="8355"/>
    <lineage>
        <taxon>Eukaryota</taxon>
        <taxon>Metazoa</taxon>
        <taxon>Chordata</taxon>
        <taxon>Craniata</taxon>
        <taxon>Vertebrata</taxon>
        <taxon>Euteleostomi</taxon>
        <taxon>Amphibia</taxon>
        <taxon>Batrachia</taxon>
        <taxon>Anura</taxon>
        <taxon>Pipoidea</taxon>
        <taxon>Pipidae</taxon>
        <taxon>Xenopodinae</taxon>
        <taxon>Xenopus</taxon>
        <taxon>Xenopus</taxon>
    </lineage>
</organism>
<dbReference type="PROSITE" id="PS51620">
    <property type="entry name" value="SAM_TRM61"/>
    <property type="match status" value="1"/>
</dbReference>
<dbReference type="PANTHER" id="PTHR12133">
    <property type="entry name" value="TRNA (ADENINE(58)-N(1))-METHYLTRANSFERASE"/>
    <property type="match status" value="1"/>
</dbReference>
<dbReference type="EMBL" id="CM004481">
    <property type="protein sequence ID" value="OCT64933.1"/>
    <property type="molecule type" value="Genomic_DNA"/>
</dbReference>
<keyword evidence="4" id="KW-0808">Transferase</keyword>
<keyword evidence="6" id="KW-0819">tRNA processing</keyword>
<comment type="catalytic activity">
    <reaction evidence="8">
        <text>an adenosine in mRNA + S-adenosyl-L-methionine = an N(1)-methyladenosine in mRNA + S-adenosyl-L-homocysteine + H(+)</text>
        <dbReference type="Rhea" id="RHEA:55392"/>
        <dbReference type="Rhea" id="RHEA-COMP:12414"/>
        <dbReference type="Rhea" id="RHEA-COMP:12415"/>
        <dbReference type="ChEBI" id="CHEBI:15378"/>
        <dbReference type="ChEBI" id="CHEBI:57856"/>
        <dbReference type="ChEBI" id="CHEBI:59789"/>
        <dbReference type="ChEBI" id="CHEBI:74411"/>
        <dbReference type="ChEBI" id="CHEBI:74491"/>
    </reaction>
</comment>
<dbReference type="AlphaFoldDB" id="A0A974C1T3"/>
<dbReference type="GO" id="GO:0030488">
    <property type="term" value="P:tRNA methylation"/>
    <property type="evidence" value="ECO:0007669"/>
    <property type="project" value="InterPro"/>
</dbReference>
<evidence type="ECO:0000256" key="6">
    <source>
        <dbReference type="ARBA" id="ARBA00022694"/>
    </source>
</evidence>
<accession>A0A974C1T3</accession>
<evidence type="ECO:0000256" key="4">
    <source>
        <dbReference type="ARBA" id="ARBA00022679"/>
    </source>
</evidence>
<evidence type="ECO:0000256" key="3">
    <source>
        <dbReference type="ARBA" id="ARBA00022603"/>
    </source>
</evidence>
<dbReference type="GO" id="GO:0160107">
    <property type="term" value="F:tRNA (adenine(58)-N1)-methyltransferase activity"/>
    <property type="evidence" value="ECO:0007669"/>
    <property type="project" value="UniProtKB-EC"/>
</dbReference>
<evidence type="ECO:0000313" key="11">
    <source>
        <dbReference type="Proteomes" id="UP000694892"/>
    </source>
</evidence>
<dbReference type="InterPro" id="IPR029063">
    <property type="entry name" value="SAM-dependent_MTases_sf"/>
</dbReference>
<dbReference type="InterPro" id="IPR049470">
    <property type="entry name" value="TRM61_C"/>
</dbReference>
<feature type="domain" description="tRNA (adenine(58)-N(1))-methyltransferase catalytic subunit TRM61 C-terminal" evidence="9">
    <location>
        <begin position="1"/>
        <end position="156"/>
    </location>
</feature>
<dbReference type="GO" id="GO:0031515">
    <property type="term" value="C:tRNA (m1A) methyltransferase complex"/>
    <property type="evidence" value="ECO:0007669"/>
    <property type="project" value="InterPro"/>
</dbReference>
<sequence length="159" mass="17529">MDHLVTVKNLDVCKPGFGVSNIANAVFLDIPSPREAIGHAKSAMKTKVGRIYSFSPCIEQVQRTSLALEQLGTPALEEHGFAEIETLEILLRVYDVRTVHLQLPEFGKAAEEKNSLDGIDRPKQISVTQHASALFKSEVPPRETVGHTGYLTFATKNLF</sequence>
<comment type="subcellular location">
    <subcellularLocation>
        <location evidence="1">Nucleus</location>
    </subcellularLocation>
</comment>
<evidence type="ECO:0000256" key="8">
    <source>
        <dbReference type="ARBA" id="ARBA00048481"/>
    </source>
</evidence>
<protein>
    <recommendedName>
        <fullName evidence="2">tRNA (adenine(58)-N(1))-methyltransferase</fullName>
        <ecNumber evidence="2">2.1.1.220</ecNumber>
    </recommendedName>
</protein>
<evidence type="ECO:0000256" key="1">
    <source>
        <dbReference type="ARBA" id="ARBA00004123"/>
    </source>
</evidence>
<dbReference type="PANTHER" id="PTHR12133:SF2">
    <property type="entry name" value="TRNA (ADENINE(58)-N(1))-METHYLTRANSFERASE CATALYTIC SUBUNIT TRMT61A"/>
    <property type="match status" value="1"/>
</dbReference>
<dbReference type="SUPFAM" id="SSF53335">
    <property type="entry name" value="S-adenosyl-L-methionine-dependent methyltransferases"/>
    <property type="match status" value="1"/>
</dbReference>
<dbReference type="EC" id="2.1.1.220" evidence="2"/>
<name>A0A974C1T3_XENLA</name>